<sequence length="82" mass="9007">MIKKDDSPLNKDEQSVAEEHGKPPSLLQVIASVLAAFFGVQSSKNKERDFKHGNHKVFILVGVAMTFVFLLTVLAVVQIVLS</sequence>
<proteinExistence type="predicted"/>
<evidence type="ECO:0000313" key="4">
    <source>
        <dbReference type="Proteomes" id="UP000004931"/>
    </source>
</evidence>
<protein>
    <recommendedName>
        <fullName evidence="5">DUF2970 domain-containing protein</fullName>
    </recommendedName>
</protein>
<gene>
    <name evidence="3" type="ORF">GP2143_04835</name>
</gene>
<dbReference type="AlphaFoldDB" id="A0YB17"/>
<reference evidence="3 4" key="1">
    <citation type="journal article" date="2010" name="J. Bacteriol.">
        <title>Genome sequence of the oligotrophic marine Gammaproteobacterium HTCC2143, isolated from the Oregon Coast.</title>
        <authorList>
            <person name="Oh H.M."/>
            <person name="Kang I."/>
            <person name="Ferriera S."/>
            <person name="Giovannoni S.J."/>
            <person name="Cho J.C."/>
        </authorList>
    </citation>
    <scope>NUCLEOTIDE SEQUENCE [LARGE SCALE GENOMIC DNA]</scope>
    <source>
        <strain evidence="3 4">HTCC2143</strain>
    </source>
</reference>
<name>A0YB17_9GAMM</name>
<keyword evidence="2" id="KW-0812">Transmembrane</keyword>
<dbReference type="OrthoDB" id="5625885at2"/>
<feature type="transmembrane region" description="Helical" evidence="2">
    <location>
        <begin position="57"/>
        <end position="81"/>
    </location>
</feature>
<dbReference type="InterPro" id="IPR021344">
    <property type="entry name" value="DUF2970"/>
</dbReference>
<keyword evidence="4" id="KW-1185">Reference proteome</keyword>
<dbReference type="Proteomes" id="UP000004931">
    <property type="component" value="Unassembled WGS sequence"/>
</dbReference>
<dbReference type="STRING" id="247633.GP2143_04835"/>
<feature type="region of interest" description="Disordered" evidence="1">
    <location>
        <begin position="1"/>
        <end position="23"/>
    </location>
</feature>
<keyword evidence="2" id="KW-1133">Transmembrane helix</keyword>
<dbReference type="EMBL" id="AAVT01000002">
    <property type="protein sequence ID" value="EAW31747.1"/>
    <property type="molecule type" value="Genomic_DNA"/>
</dbReference>
<evidence type="ECO:0000256" key="1">
    <source>
        <dbReference type="SAM" id="MobiDB-lite"/>
    </source>
</evidence>
<organism evidence="3 4">
    <name type="scientific">marine gamma proteobacterium HTCC2143</name>
    <dbReference type="NCBI Taxonomy" id="247633"/>
    <lineage>
        <taxon>Bacteria</taxon>
        <taxon>Pseudomonadati</taxon>
        <taxon>Pseudomonadota</taxon>
        <taxon>Gammaproteobacteria</taxon>
        <taxon>Cellvibrionales</taxon>
        <taxon>Spongiibacteraceae</taxon>
        <taxon>BD1-7 clade</taxon>
    </lineage>
</organism>
<comment type="caution">
    <text evidence="3">The sequence shown here is derived from an EMBL/GenBank/DDBJ whole genome shotgun (WGS) entry which is preliminary data.</text>
</comment>
<keyword evidence="2" id="KW-0472">Membrane</keyword>
<dbReference type="Pfam" id="PF11174">
    <property type="entry name" value="DUF2970"/>
    <property type="match status" value="1"/>
</dbReference>
<evidence type="ECO:0000256" key="2">
    <source>
        <dbReference type="SAM" id="Phobius"/>
    </source>
</evidence>
<feature type="compositionally biased region" description="Basic and acidic residues" evidence="1">
    <location>
        <begin position="1"/>
        <end position="22"/>
    </location>
</feature>
<accession>A0YB17</accession>
<evidence type="ECO:0008006" key="5">
    <source>
        <dbReference type="Google" id="ProtNLM"/>
    </source>
</evidence>
<evidence type="ECO:0000313" key="3">
    <source>
        <dbReference type="EMBL" id="EAW31747.1"/>
    </source>
</evidence>